<organism evidence="2 3">
    <name type="scientific">Halobium salinum</name>
    <dbReference type="NCBI Taxonomy" id="1364940"/>
    <lineage>
        <taxon>Archaea</taxon>
        <taxon>Methanobacteriati</taxon>
        <taxon>Methanobacteriota</taxon>
        <taxon>Stenosarchaea group</taxon>
        <taxon>Halobacteria</taxon>
        <taxon>Halobacteriales</taxon>
        <taxon>Haloferacaceae</taxon>
        <taxon>Halobium</taxon>
    </lineage>
</organism>
<protein>
    <submittedName>
        <fullName evidence="2">Uncharacterized protein</fullName>
    </submittedName>
</protein>
<proteinExistence type="predicted"/>
<keyword evidence="3" id="KW-1185">Reference proteome</keyword>
<evidence type="ECO:0000256" key="1">
    <source>
        <dbReference type="SAM" id="MobiDB-lite"/>
    </source>
</evidence>
<accession>A0ABD5PCD1</accession>
<reference evidence="2 3" key="1">
    <citation type="journal article" date="2019" name="Int. J. Syst. Evol. Microbiol.">
        <title>The Global Catalogue of Microorganisms (GCM) 10K type strain sequencing project: providing services to taxonomists for standard genome sequencing and annotation.</title>
        <authorList>
            <consortium name="The Broad Institute Genomics Platform"/>
            <consortium name="The Broad Institute Genome Sequencing Center for Infectious Disease"/>
            <person name="Wu L."/>
            <person name="Ma J."/>
        </authorList>
    </citation>
    <scope>NUCLEOTIDE SEQUENCE [LARGE SCALE GENOMIC DNA]</scope>
    <source>
        <strain evidence="2 3">CGMCC 1.12553</strain>
    </source>
</reference>
<dbReference type="Proteomes" id="UP001595921">
    <property type="component" value="Unassembled WGS sequence"/>
</dbReference>
<name>A0ABD5PCD1_9EURY</name>
<gene>
    <name evidence="2" type="ORF">ACFO0N_11405</name>
</gene>
<dbReference type="EMBL" id="JBHSDS010000006">
    <property type="protein sequence ID" value="MFC4358547.1"/>
    <property type="molecule type" value="Genomic_DNA"/>
</dbReference>
<feature type="region of interest" description="Disordered" evidence="1">
    <location>
        <begin position="1"/>
        <end position="20"/>
    </location>
</feature>
<sequence>MVTRMGGLSTGRSGERVDVTEVPAAEVEAYATTGADLTESADFFLERRGARTYLVTRTERASSSA</sequence>
<evidence type="ECO:0000313" key="2">
    <source>
        <dbReference type="EMBL" id="MFC4358547.1"/>
    </source>
</evidence>
<evidence type="ECO:0000313" key="3">
    <source>
        <dbReference type="Proteomes" id="UP001595921"/>
    </source>
</evidence>
<dbReference type="RefSeq" id="WP_267623695.1">
    <property type="nucleotide sequence ID" value="NZ_JAODIW010000008.1"/>
</dbReference>
<dbReference type="AlphaFoldDB" id="A0ABD5PCD1"/>
<comment type="caution">
    <text evidence="2">The sequence shown here is derived from an EMBL/GenBank/DDBJ whole genome shotgun (WGS) entry which is preliminary data.</text>
</comment>